<reference evidence="1" key="1">
    <citation type="journal article" date="2024" name="J. Gen. Virol.">
        <title>Novel phages of Pseudomonas syringae unveil numerous potential auxiliary metabolic genes.</title>
        <authorList>
            <person name="Feltin C."/>
            <person name="Garneau J.R."/>
            <person name="Morris C.E."/>
            <person name="Berard A."/>
            <person name="Torres-Barcelo C."/>
        </authorList>
    </citation>
    <scope>NUCLEOTIDE SEQUENCE</scope>
</reference>
<gene>
    <name evidence="1" type="ORF">Arace01_00047</name>
</gene>
<sequence length="829" mass="93458">MQVTSQDDHITHAVVGQQEVAEMGVSDSASLMHILSTALYTHPKLATVREITCNGWDGHIQAGITNRPLEVTISHSSLTIRDFGPGIPHDKIGLIYGTYGNSTKRDDSKSTGGFGLGSKAPFAYVDNFEVISRNQGVKTIYRVSKSSMALGGKPSINKIVDVPTDETGISVTFDIRPGDMDYFMYHLGEVAKYGEIPMLVNETTVLPMLPISESPTGYVIGEFDGTLLNKINIRYGNVVYPIPKHEAYVEQFDFIRHSLRNLGSESRVIFMAPPDSISIQPSREALILSDKTVATINTLLRKFDAAGLKQGNLTGRQVINHLVKKAIAAEQMPLQQNDIWRDVPVKGQRLPNMDHPAGEFAFTVRRAQLHHVLMNASGHLDTRKAHMKRLFKLSHSGRIDQKFGMAIHRVMRRDASKHKPGQERMNQSRELHKIIAKHVTLPFRLAFDKEPKMNMDRLFVADTYNSRRDPELVPLRKAKIRGLGDACGFLFQRVLIARNKTAVKEFFVSEYHKHGYGRSENSGWLVYLVPHNDKSQQIARDLFKAMDYEVTERLPVKQVFEKPEFVGPPLPKKPTKKRKTMISLSQCFDGDYWLLNTGREENHKNPQNGVLDPIAYVQLNSKSEGATRFRYFSQKECLAIQKLWGDQIAVVTGVQAEKLAEKGVPELKAYIYTYADETLSAKEDFRRYLAFQGQASLRRGSNEHEDNIVKHLCAHESMMLELGLRFYVSPETALLINFFEEVGYGNDSKMPKCVNLKKVVKPSPKYAETVNRLSSSPWAKFIKMNVLSSALENTAPNSEKAQLPYEILRKLLNQGATTCQQKPESSRLP</sequence>
<dbReference type="Gene3D" id="3.30.565.10">
    <property type="entry name" value="Histidine kinase-like ATPase, C-terminal domain"/>
    <property type="match status" value="1"/>
</dbReference>
<accession>A0AAU6W007</accession>
<dbReference type="GO" id="GO:0016301">
    <property type="term" value="F:kinase activity"/>
    <property type="evidence" value="ECO:0007669"/>
    <property type="project" value="UniProtKB-KW"/>
</dbReference>
<dbReference type="EMBL" id="PP179312">
    <property type="protein sequence ID" value="XAI69715.1"/>
    <property type="molecule type" value="Genomic_DNA"/>
</dbReference>
<organism evidence="1">
    <name type="scientific">Pseudomonas phage Arace01</name>
    <dbReference type="NCBI Taxonomy" id="3138526"/>
    <lineage>
        <taxon>Viruses</taxon>
    </lineage>
</organism>
<keyword evidence="1" id="KW-0418">Kinase</keyword>
<name>A0AAU6W007_9VIRU</name>
<evidence type="ECO:0000313" key="1">
    <source>
        <dbReference type="EMBL" id="XAI69715.1"/>
    </source>
</evidence>
<keyword evidence="1" id="KW-0808">Transferase</keyword>
<proteinExistence type="predicted"/>
<dbReference type="SUPFAM" id="SSF55874">
    <property type="entry name" value="ATPase domain of HSP90 chaperone/DNA topoisomerase II/histidine kinase"/>
    <property type="match status" value="1"/>
</dbReference>
<protein>
    <submittedName>
        <fullName evidence="1">Histidine kinase/HSP90-like ATPase</fullName>
    </submittedName>
</protein>
<dbReference type="InterPro" id="IPR036890">
    <property type="entry name" value="HATPase_C_sf"/>
</dbReference>